<dbReference type="Proteomes" id="UP000053825">
    <property type="component" value="Unassembled WGS sequence"/>
</dbReference>
<feature type="non-terminal residue" evidence="1">
    <location>
        <position position="1"/>
    </location>
</feature>
<reference evidence="1 2" key="1">
    <citation type="submission" date="2015-07" db="EMBL/GenBank/DDBJ databases">
        <title>The genome of Habropoda laboriosa.</title>
        <authorList>
            <person name="Pan H."/>
            <person name="Kapheim K."/>
        </authorList>
    </citation>
    <scope>NUCLEOTIDE SEQUENCE [LARGE SCALE GENOMIC DNA]</scope>
    <source>
        <strain evidence="1">0110345459</strain>
    </source>
</reference>
<name>A0A0L7R9F0_9HYME</name>
<dbReference type="AlphaFoldDB" id="A0A0L7R9F0"/>
<keyword evidence="2" id="KW-1185">Reference proteome</keyword>
<dbReference type="EMBL" id="KQ414626">
    <property type="protein sequence ID" value="KOC67505.1"/>
    <property type="molecule type" value="Genomic_DNA"/>
</dbReference>
<organism evidence="1 2">
    <name type="scientific">Habropoda laboriosa</name>
    <dbReference type="NCBI Taxonomy" id="597456"/>
    <lineage>
        <taxon>Eukaryota</taxon>
        <taxon>Metazoa</taxon>
        <taxon>Ecdysozoa</taxon>
        <taxon>Arthropoda</taxon>
        <taxon>Hexapoda</taxon>
        <taxon>Insecta</taxon>
        <taxon>Pterygota</taxon>
        <taxon>Neoptera</taxon>
        <taxon>Endopterygota</taxon>
        <taxon>Hymenoptera</taxon>
        <taxon>Apocrita</taxon>
        <taxon>Aculeata</taxon>
        <taxon>Apoidea</taxon>
        <taxon>Anthophila</taxon>
        <taxon>Apidae</taxon>
        <taxon>Habropoda</taxon>
    </lineage>
</organism>
<gene>
    <name evidence="1" type="ORF">WH47_10957</name>
</gene>
<accession>A0A0L7R9F0</accession>
<evidence type="ECO:0000313" key="1">
    <source>
        <dbReference type="EMBL" id="KOC67505.1"/>
    </source>
</evidence>
<sequence length="151" mass="17610">ERDGDHAGRLIASIVIDLAAKSSAKFKYTYEMRTIRRSRTSFSVYRVLSRCVDRWHVFLSILYHQRSPNSAYKVRIECRVRATAHMVRVGSLSKFLGNFVSRDFVVCHSAHCEPFCFFPCNYTFFFSPFSLLRGVLIEYQRRNITCNTMDG</sequence>
<protein>
    <submittedName>
        <fullName evidence="1">Uncharacterized protein</fullName>
    </submittedName>
</protein>
<evidence type="ECO:0000313" key="2">
    <source>
        <dbReference type="Proteomes" id="UP000053825"/>
    </source>
</evidence>
<proteinExistence type="predicted"/>